<dbReference type="AlphaFoldDB" id="A0A0F9F5A4"/>
<sequence>AIADDIRDTAANLFYRLWYSPLYIGGRASNEPAWHGALMHLGHARYSPYL</sequence>
<reference evidence="1" key="1">
    <citation type="journal article" date="2015" name="Nature">
        <title>Complex archaea that bridge the gap between prokaryotes and eukaryotes.</title>
        <authorList>
            <person name="Spang A."/>
            <person name="Saw J.H."/>
            <person name="Jorgensen S.L."/>
            <person name="Zaremba-Niedzwiedzka K."/>
            <person name="Martijn J."/>
            <person name="Lind A.E."/>
            <person name="van Eijk R."/>
            <person name="Schleper C."/>
            <person name="Guy L."/>
            <person name="Ettema T.J."/>
        </authorList>
    </citation>
    <scope>NUCLEOTIDE SEQUENCE</scope>
</reference>
<name>A0A0F9F5A4_9ZZZZ</name>
<evidence type="ECO:0000313" key="1">
    <source>
        <dbReference type="EMBL" id="KKL73671.1"/>
    </source>
</evidence>
<organism evidence="1">
    <name type="scientific">marine sediment metagenome</name>
    <dbReference type="NCBI Taxonomy" id="412755"/>
    <lineage>
        <taxon>unclassified sequences</taxon>
        <taxon>metagenomes</taxon>
        <taxon>ecological metagenomes</taxon>
    </lineage>
</organism>
<feature type="non-terminal residue" evidence="1">
    <location>
        <position position="1"/>
    </location>
</feature>
<accession>A0A0F9F5A4</accession>
<proteinExistence type="predicted"/>
<gene>
    <name evidence="1" type="ORF">LCGC14_2072530</name>
</gene>
<comment type="caution">
    <text evidence="1">The sequence shown here is derived from an EMBL/GenBank/DDBJ whole genome shotgun (WGS) entry which is preliminary data.</text>
</comment>
<dbReference type="EMBL" id="LAZR01024889">
    <property type="protein sequence ID" value="KKL73671.1"/>
    <property type="molecule type" value="Genomic_DNA"/>
</dbReference>
<protein>
    <submittedName>
        <fullName evidence="1">Uncharacterized protein</fullName>
    </submittedName>
</protein>